<sequence length="428" mass="50678">MDYEATEDNNWYHKQRRHVVHSNMEVSRKFLPNYHSSAVNMSDTQFRNKGDEVHFRRTKRHYLSPLRDYNNDAKEKSRRFIRDYPDHRYGQNIDRQRRETERSVSGNRRRDNPHISSDNLWYKEGEDNGRRCVKQRHLPFYSHLAENQHVRNKHYLQSTDTYITNESIKDHFVRRRHQTEALHSREEVYKSWQQDNTIFHSERPSYHYPKKSKNDRLGDRHAFGRVAEFDGCLKFIEADKCVQMHRKYQYSVDSRLVVVDKKRTTPQSSRRASEDGDDFNCHKNDLTESNANQNPGNLEDLGDFKLEKAASISTDERKVKTTNLSDKNWQDKFSENPKNECLDVEEGQIIGEESNGHTVKSASNGTAAVVESLGDEKIQEIMAKMERRRERFKEQITLSRDSAKSSNLASETAFEGKLERPARKRRWF</sequence>
<dbReference type="AlphaFoldDB" id="A0A022QQV2"/>
<dbReference type="Proteomes" id="UP000030748">
    <property type="component" value="Unassembled WGS sequence"/>
</dbReference>
<gene>
    <name evidence="2" type="ORF">MIMGU_mgv1a006859mg</name>
</gene>
<feature type="region of interest" description="Disordered" evidence="1">
    <location>
        <begin position="396"/>
        <end position="428"/>
    </location>
</feature>
<evidence type="ECO:0000313" key="2">
    <source>
        <dbReference type="EMBL" id="EYU29658.1"/>
    </source>
</evidence>
<feature type="region of interest" description="Disordered" evidence="1">
    <location>
        <begin position="262"/>
        <end position="300"/>
    </location>
</feature>
<dbReference type="EMBL" id="KI631172">
    <property type="protein sequence ID" value="EYU29658.1"/>
    <property type="molecule type" value="Genomic_DNA"/>
</dbReference>
<evidence type="ECO:0000256" key="1">
    <source>
        <dbReference type="SAM" id="MobiDB-lite"/>
    </source>
</evidence>
<name>A0A022QQV2_ERYGU</name>
<evidence type="ECO:0000313" key="3">
    <source>
        <dbReference type="Proteomes" id="UP000030748"/>
    </source>
</evidence>
<accession>A0A022QQV2</accession>
<dbReference type="eggNOG" id="KOG1049">
    <property type="taxonomic scope" value="Eukaryota"/>
</dbReference>
<feature type="compositionally biased region" description="Basic and acidic residues" evidence="1">
    <location>
        <begin position="271"/>
        <end position="286"/>
    </location>
</feature>
<dbReference type="GO" id="GO:0006397">
    <property type="term" value="P:mRNA processing"/>
    <property type="evidence" value="ECO:0007669"/>
    <property type="project" value="InterPro"/>
</dbReference>
<protein>
    <submittedName>
        <fullName evidence="2">Uncharacterized protein</fullName>
    </submittedName>
</protein>
<dbReference type="PANTHER" id="PTHR36884">
    <property type="entry name" value="FIP1[III]-LIKE PROTEIN"/>
    <property type="match status" value="1"/>
</dbReference>
<feature type="compositionally biased region" description="Polar residues" evidence="1">
    <location>
        <begin position="396"/>
        <end position="410"/>
    </location>
</feature>
<dbReference type="PANTHER" id="PTHR36884:SF4">
    <property type="entry name" value="FIP1[III]-LIKE PROTEIN"/>
    <property type="match status" value="1"/>
</dbReference>
<feature type="compositionally biased region" description="Polar residues" evidence="1">
    <location>
        <begin position="287"/>
        <end position="296"/>
    </location>
</feature>
<feature type="region of interest" description="Disordered" evidence="1">
    <location>
        <begin position="83"/>
        <end position="121"/>
    </location>
</feature>
<reference evidence="2 3" key="1">
    <citation type="journal article" date="2013" name="Proc. Natl. Acad. Sci. U.S.A.">
        <title>Fine-scale variation in meiotic recombination in Mimulus inferred from population shotgun sequencing.</title>
        <authorList>
            <person name="Hellsten U."/>
            <person name="Wright K.M."/>
            <person name="Jenkins J."/>
            <person name="Shu S."/>
            <person name="Yuan Y."/>
            <person name="Wessler S.R."/>
            <person name="Schmutz J."/>
            <person name="Willis J.H."/>
            <person name="Rokhsar D.S."/>
        </authorList>
    </citation>
    <scope>NUCLEOTIDE SEQUENCE [LARGE SCALE GENOMIC DNA]</scope>
    <source>
        <strain evidence="3">cv. DUN x IM62</strain>
    </source>
</reference>
<organism evidence="2 3">
    <name type="scientific">Erythranthe guttata</name>
    <name type="common">Yellow monkey flower</name>
    <name type="synonym">Mimulus guttatus</name>
    <dbReference type="NCBI Taxonomy" id="4155"/>
    <lineage>
        <taxon>Eukaryota</taxon>
        <taxon>Viridiplantae</taxon>
        <taxon>Streptophyta</taxon>
        <taxon>Embryophyta</taxon>
        <taxon>Tracheophyta</taxon>
        <taxon>Spermatophyta</taxon>
        <taxon>Magnoliopsida</taxon>
        <taxon>eudicotyledons</taxon>
        <taxon>Gunneridae</taxon>
        <taxon>Pentapetalae</taxon>
        <taxon>asterids</taxon>
        <taxon>lamiids</taxon>
        <taxon>Lamiales</taxon>
        <taxon>Phrymaceae</taxon>
        <taxon>Erythranthe</taxon>
    </lineage>
</organism>
<proteinExistence type="predicted"/>
<feature type="compositionally biased region" description="Basic and acidic residues" evidence="1">
    <location>
        <begin position="83"/>
        <end position="113"/>
    </location>
</feature>
<dbReference type="InterPro" id="IPR044976">
    <property type="entry name" value="FIPS5/FIPS3-like"/>
</dbReference>
<keyword evidence="3" id="KW-1185">Reference proteome</keyword>